<dbReference type="Pfam" id="PF00990">
    <property type="entry name" value="GGDEF"/>
    <property type="match status" value="1"/>
</dbReference>
<organism evidence="3 4">
    <name type="scientific">Klenkia sesuvii</name>
    <dbReference type="NCBI Taxonomy" id="3103137"/>
    <lineage>
        <taxon>Bacteria</taxon>
        <taxon>Bacillati</taxon>
        <taxon>Actinomycetota</taxon>
        <taxon>Actinomycetes</taxon>
        <taxon>Geodermatophilales</taxon>
        <taxon>Geodermatophilaceae</taxon>
        <taxon>Klenkia</taxon>
    </lineage>
</organism>
<dbReference type="Gene3D" id="3.30.70.270">
    <property type="match status" value="1"/>
</dbReference>
<gene>
    <name evidence="3" type="ORF">TEK04_00910</name>
</gene>
<keyword evidence="1" id="KW-0472">Membrane</keyword>
<dbReference type="EMBL" id="JBAPLU010000001">
    <property type="protein sequence ID" value="MEI4270272.1"/>
    <property type="molecule type" value="Genomic_DNA"/>
</dbReference>
<dbReference type="PROSITE" id="PS50887">
    <property type="entry name" value="GGDEF"/>
    <property type="match status" value="1"/>
</dbReference>
<evidence type="ECO:0000259" key="2">
    <source>
        <dbReference type="PROSITE" id="PS50887"/>
    </source>
</evidence>
<dbReference type="SUPFAM" id="SSF55073">
    <property type="entry name" value="Nucleotide cyclase"/>
    <property type="match status" value="1"/>
</dbReference>
<dbReference type="NCBIfam" id="TIGR00254">
    <property type="entry name" value="GGDEF"/>
    <property type="match status" value="1"/>
</dbReference>
<keyword evidence="3" id="KW-0548">Nucleotidyltransferase</keyword>
<dbReference type="PANTHER" id="PTHR45138">
    <property type="entry name" value="REGULATORY COMPONENTS OF SENSORY TRANSDUCTION SYSTEM"/>
    <property type="match status" value="1"/>
</dbReference>
<sequence>MTTVGRVATRVDDARPSSALRSVVRFVAAGTVASLVITHLLYWAFGLTFDALPVKLVAHGAPVLMPLLIAPITAIPWVRLQNRLTEANARLAEEVARRTRLQDDLERQARTDPLTEVLNRRGFFEVAERTSTDGAVLVLLDLDHFKSVNDTSGHAAGDLVLQAVAAVAQESAEATGGVVGRLGGDEFVVLLPPGAEALAHRLRERLARLDVLLPDEDSVTASASVGVTIMTADRTVDEALAEVDAAMFDRKRAVRAP</sequence>
<feature type="domain" description="GGDEF" evidence="2">
    <location>
        <begin position="133"/>
        <end position="257"/>
    </location>
</feature>
<keyword evidence="1" id="KW-0812">Transmembrane</keyword>
<dbReference type="InterPro" id="IPR000160">
    <property type="entry name" value="GGDEF_dom"/>
</dbReference>
<comment type="caution">
    <text evidence="3">The sequence shown here is derived from an EMBL/GenBank/DDBJ whole genome shotgun (WGS) entry which is preliminary data.</text>
</comment>
<protein>
    <submittedName>
        <fullName evidence="3">GGDEF domain-containing protein</fullName>
        <ecNumber evidence="3">2.7.7.65</ecNumber>
    </submittedName>
</protein>
<keyword evidence="4" id="KW-1185">Reference proteome</keyword>
<evidence type="ECO:0000313" key="3">
    <source>
        <dbReference type="EMBL" id="MEI4270272.1"/>
    </source>
</evidence>
<keyword evidence="1" id="KW-1133">Transmembrane helix</keyword>
<dbReference type="InterPro" id="IPR050469">
    <property type="entry name" value="Diguanylate_Cyclase"/>
</dbReference>
<feature type="transmembrane region" description="Helical" evidence="1">
    <location>
        <begin position="57"/>
        <end position="78"/>
    </location>
</feature>
<dbReference type="GO" id="GO:0052621">
    <property type="term" value="F:diguanylate cyclase activity"/>
    <property type="evidence" value="ECO:0007669"/>
    <property type="project" value="UniProtKB-EC"/>
</dbReference>
<name>A0ABU8DQF8_9ACTN</name>
<dbReference type="SMART" id="SM00267">
    <property type="entry name" value="GGDEF"/>
    <property type="match status" value="1"/>
</dbReference>
<keyword evidence="3" id="KW-0808">Transferase</keyword>
<feature type="transmembrane region" description="Helical" evidence="1">
    <location>
        <begin position="23"/>
        <end position="45"/>
    </location>
</feature>
<dbReference type="RefSeq" id="WP_336402408.1">
    <property type="nucleotide sequence ID" value="NZ_JBAPLU010000001.1"/>
</dbReference>
<dbReference type="EC" id="2.7.7.65" evidence="3"/>
<accession>A0ABU8DQF8</accession>
<dbReference type="CDD" id="cd01949">
    <property type="entry name" value="GGDEF"/>
    <property type="match status" value="1"/>
</dbReference>
<dbReference type="InterPro" id="IPR029787">
    <property type="entry name" value="Nucleotide_cyclase"/>
</dbReference>
<dbReference type="PANTHER" id="PTHR45138:SF24">
    <property type="entry name" value="DIGUANYLATE CYCLASE DGCC-RELATED"/>
    <property type="match status" value="1"/>
</dbReference>
<reference evidence="3 4" key="1">
    <citation type="submission" date="2024-03" db="EMBL/GenBank/DDBJ databases">
        <title>Draft genome sequence of Klenkia sp. LSe6-5.</title>
        <authorList>
            <person name="Duangmal K."/>
            <person name="Chantavorakit T."/>
        </authorList>
    </citation>
    <scope>NUCLEOTIDE SEQUENCE [LARGE SCALE GENOMIC DNA]</scope>
    <source>
        <strain evidence="3 4">LSe6-5</strain>
    </source>
</reference>
<dbReference type="Proteomes" id="UP001361570">
    <property type="component" value="Unassembled WGS sequence"/>
</dbReference>
<proteinExistence type="predicted"/>
<dbReference type="InterPro" id="IPR043128">
    <property type="entry name" value="Rev_trsase/Diguanyl_cyclase"/>
</dbReference>
<evidence type="ECO:0000313" key="4">
    <source>
        <dbReference type="Proteomes" id="UP001361570"/>
    </source>
</evidence>
<evidence type="ECO:0000256" key="1">
    <source>
        <dbReference type="SAM" id="Phobius"/>
    </source>
</evidence>